<dbReference type="RefSeq" id="WP_254737349.1">
    <property type="nucleotide sequence ID" value="NZ_JANCLU010000001.1"/>
</dbReference>
<dbReference type="InterPro" id="IPR014470">
    <property type="entry name" value="UCP01500"/>
</dbReference>
<evidence type="ECO:0000313" key="2">
    <source>
        <dbReference type="EMBL" id="MCP8936942.1"/>
    </source>
</evidence>
<dbReference type="Pfam" id="PF10028">
    <property type="entry name" value="DUF2270"/>
    <property type="match status" value="1"/>
</dbReference>
<dbReference type="EMBL" id="JANCLU010000001">
    <property type="protein sequence ID" value="MCP8936942.1"/>
    <property type="molecule type" value="Genomic_DNA"/>
</dbReference>
<name>A0ABT1L6C0_9HYPH</name>
<feature type="transmembrane region" description="Helical" evidence="1">
    <location>
        <begin position="48"/>
        <end position="66"/>
    </location>
</feature>
<reference evidence="2 3" key="1">
    <citation type="submission" date="2022-07" db="EMBL/GenBank/DDBJ databases">
        <authorList>
            <person name="Li W.-J."/>
            <person name="Deng Q.-Q."/>
        </authorList>
    </citation>
    <scope>NUCLEOTIDE SEQUENCE [LARGE SCALE GENOMIC DNA]</scope>
    <source>
        <strain evidence="2 3">SYSU M60028</strain>
    </source>
</reference>
<feature type="transmembrane region" description="Helical" evidence="1">
    <location>
        <begin position="72"/>
        <end position="89"/>
    </location>
</feature>
<feature type="transmembrane region" description="Helical" evidence="1">
    <location>
        <begin position="152"/>
        <end position="169"/>
    </location>
</feature>
<keyword evidence="1" id="KW-1133">Transmembrane helix</keyword>
<feature type="transmembrane region" description="Helical" evidence="1">
    <location>
        <begin position="198"/>
        <end position="220"/>
    </location>
</feature>
<comment type="caution">
    <text evidence="2">The sequence shown here is derived from an EMBL/GenBank/DDBJ whole genome shotgun (WGS) entry which is preliminary data.</text>
</comment>
<evidence type="ECO:0000256" key="1">
    <source>
        <dbReference type="SAM" id="Phobius"/>
    </source>
</evidence>
<organism evidence="2 3">
    <name type="scientific">Alsobacter ponti</name>
    <dbReference type="NCBI Taxonomy" id="2962936"/>
    <lineage>
        <taxon>Bacteria</taxon>
        <taxon>Pseudomonadati</taxon>
        <taxon>Pseudomonadota</taxon>
        <taxon>Alphaproteobacteria</taxon>
        <taxon>Hyphomicrobiales</taxon>
        <taxon>Alsobacteraceae</taxon>
        <taxon>Alsobacter</taxon>
    </lineage>
</organism>
<keyword evidence="1" id="KW-0812">Transmembrane</keyword>
<protein>
    <submittedName>
        <fullName evidence="2">DUF2270 domain-containing protein</fullName>
    </submittedName>
</protein>
<sequence length="235" mass="26785">MNAPVDRTGESVAPPTPRTPAEALTVLAHYHRAEIARMAGWRDRIDRTTNWAITVVAAMLSVSLSTPTAHHGVLLFAMLLVMLLLTIEARRYRFFDVYRARVRRLERHYYAQWLAPRPDPDPDWSHALGEDLRRPCFLISKRQAFSRRLRRNYGWLFLILLLAWILKITSSKLQPGAGQAEFVQSTRDVLENAALGPFAGWTVISAVCLFYAALLVAALWRYRTQGELAYGDVHV</sequence>
<keyword evidence="3" id="KW-1185">Reference proteome</keyword>
<gene>
    <name evidence="2" type="ORF">NK718_00290</name>
</gene>
<accession>A0ABT1L6C0</accession>
<dbReference type="PIRSF" id="PIRSF015000">
    <property type="entry name" value="UCP01500"/>
    <property type="match status" value="1"/>
</dbReference>
<dbReference type="Proteomes" id="UP001205890">
    <property type="component" value="Unassembled WGS sequence"/>
</dbReference>
<evidence type="ECO:0000313" key="3">
    <source>
        <dbReference type="Proteomes" id="UP001205890"/>
    </source>
</evidence>
<proteinExistence type="predicted"/>
<keyword evidence="1" id="KW-0472">Membrane</keyword>